<proteinExistence type="inferred from homology"/>
<dbReference type="Pfam" id="PF04353">
    <property type="entry name" value="Rsd_AlgQ"/>
    <property type="match status" value="1"/>
</dbReference>
<sequence>MLNKLEQAQQPWEGYSDVIDYWLTLRKQLLVEYSKVAGLLGDSKKSLPTEKKLKQFCGSLVDYISAGHFKIYSMIMERWKSTGFSSNTEIDLLYARIVETTEPLLNFNDKYNDLVLDEDNFSGFDSEISVVGELIEFRFAQEDMLMQLIVDSLYISSELS</sequence>
<dbReference type="NCBIfam" id="NF008723">
    <property type="entry name" value="PRK11718.1"/>
    <property type="match status" value="1"/>
</dbReference>
<dbReference type="PIRSF" id="PIRSF016548">
    <property type="entry name" value="Rsd_AlgQ"/>
    <property type="match status" value="1"/>
</dbReference>
<dbReference type="Proteomes" id="UP000218160">
    <property type="component" value="Chromosome 1"/>
</dbReference>
<organism evidence="4 5">
    <name type="scientific">Candidatus Enterovibrio altilux</name>
    <dbReference type="NCBI Taxonomy" id="1927128"/>
    <lineage>
        <taxon>Bacteria</taxon>
        <taxon>Pseudomonadati</taxon>
        <taxon>Pseudomonadota</taxon>
        <taxon>Gammaproteobacteria</taxon>
        <taxon>Vibrionales</taxon>
        <taxon>Vibrionaceae</taxon>
        <taxon>Enterovibrio</taxon>
    </lineage>
</organism>
<name>A0A291B8E9_9GAMM</name>
<dbReference type="KEGG" id="elux:BTN50_0762"/>
<evidence type="ECO:0000256" key="1">
    <source>
        <dbReference type="ARBA" id="ARBA00023015"/>
    </source>
</evidence>
<keyword evidence="2 3" id="KW-0804">Transcription</keyword>
<accession>A0A291B8E9</accession>
<keyword evidence="5" id="KW-1185">Reference proteome</keyword>
<evidence type="ECO:0000256" key="3">
    <source>
        <dbReference type="RuleBase" id="RU004409"/>
    </source>
</evidence>
<dbReference type="OrthoDB" id="5567237at2"/>
<keyword evidence="1 3" id="KW-0805">Transcription regulation</keyword>
<dbReference type="GO" id="GO:0006355">
    <property type="term" value="P:regulation of DNA-templated transcription"/>
    <property type="evidence" value="ECO:0007669"/>
    <property type="project" value="InterPro"/>
</dbReference>
<evidence type="ECO:0000313" key="5">
    <source>
        <dbReference type="Proteomes" id="UP000218160"/>
    </source>
</evidence>
<evidence type="ECO:0000256" key="2">
    <source>
        <dbReference type="ARBA" id="ARBA00023163"/>
    </source>
</evidence>
<evidence type="ECO:0000313" key="4">
    <source>
        <dbReference type="EMBL" id="ATF09276.1"/>
    </source>
</evidence>
<dbReference type="RefSeq" id="WP_096619008.1">
    <property type="nucleotide sequence ID" value="NZ_CP020660.1"/>
</dbReference>
<reference evidence="5" key="1">
    <citation type="submission" date="2017-04" db="EMBL/GenBank/DDBJ databases">
        <title>Genome evolution of the luminous symbionts of deep sea anglerfish.</title>
        <authorList>
            <person name="Hendry T.A."/>
        </authorList>
    </citation>
    <scope>NUCLEOTIDE SEQUENCE [LARGE SCALE GENOMIC DNA]</scope>
</reference>
<protein>
    <submittedName>
        <fullName evidence="4">Regulator of sigma D</fullName>
    </submittedName>
</protein>
<dbReference type="InterPro" id="IPR038309">
    <property type="entry name" value="Rsd/AlgQ_sf"/>
</dbReference>
<dbReference type="InterPro" id="IPR007448">
    <property type="entry name" value="Sigma70_reg_Rsd_AlgQ"/>
</dbReference>
<dbReference type="EMBL" id="CP020660">
    <property type="protein sequence ID" value="ATF09276.1"/>
    <property type="molecule type" value="Genomic_DNA"/>
</dbReference>
<dbReference type="AlphaFoldDB" id="A0A291B8E9"/>
<gene>
    <name evidence="4" type="ORF">BTN50_0762</name>
</gene>
<dbReference type="Gene3D" id="1.20.120.1370">
    <property type="entry name" value="Regulator of RNA polymerase sigma(70) subunit, domain 4"/>
    <property type="match status" value="1"/>
</dbReference>
<comment type="similarity">
    <text evidence="3">Belongs to the Rsd/AlgQ family.</text>
</comment>